<dbReference type="EMBL" id="KL198030">
    <property type="protein sequence ID" value="KDQ15870.1"/>
    <property type="molecule type" value="Genomic_DNA"/>
</dbReference>
<dbReference type="OrthoDB" id="9999611at2759"/>
<proteinExistence type="predicted"/>
<evidence type="ECO:0000313" key="3">
    <source>
        <dbReference type="Proteomes" id="UP000027195"/>
    </source>
</evidence>
<dbReference type="AlphaFoldDB" id="A0A067MME3"/>
<accession>A0A067MME3</accession>
<evidence type="ECO:0000256" key="1">
    <source>
        <dbReference type="SAM" id="MobiDB-lite"/>
    </source>
</evidence>
<keyword evidence="3" id="KW-1185">Reference proteome</keyword>
<protein>
    <recommendedName>
        <fullName evidence="4">CsbD-like domain-containing protein</fullName>
    </recommendedName>
</protein>
<reference evidence="3" key="1">
    <citation type="journal article" date="2014" name="Proc. Natl. Acad. Sci. U.S.A.">
        <title>Extensive sampling of basidiomycete genomes demonstrates inadequacy of the white-rot/brown-rot paradigm for wood decay fungi.</title>
        <authorList>
            <person name="Riley R."/>
            <person name="Salamov A.A."/>
            <person name="Brown D.W."/>
            <person name="Nagy L.G."/>
            <person name="Floudas D."/>
            <person name="Held B.W."/>
            <person name="Levasseur A."/>
            <person name="Lombard V."/>
            <person name="Morin E."/>
            <person name="Otillar R."/>
            <person name="Lindquist E.A."/>
            <person name="Sun H."/>
            <person name="LaButti K.M."/>
            <person name="Schmutz J."/>
            <person name="Jabbour D."/>
            <person name="Luo H."/>
            <person name="Baker S.E."/>
            <person name="Pisabarro A.G."/>
            <person name="Walton J.D."/>
            <person name="Blanchette R.A."/>
            <person name="Henrissat B."/>
            <person name="Martin F."/>
            <person name="Cullen D."/>
            <person name="Hibbett D.S."/>
            <person name="Grigoriev I.V."/>
        </authorList>
    </citation>
    <scope>NUCLEOTIDE SEQUENCE [LARGE SCALE GENOMIC DNA]</scope>
    <source>
        <strain evidence="3">FD-172 SS1</strain>
    </source>
</reference>
<sequence>MASDGTHSKVSGQFNSVAGTIQETVGDLIGSNDISQNGAKRHAAGEAEYKAAQAEGYVEGVSDRVSGKKDAVVGAVTGDKTQQASGNAQHDKGEAQQKLNAPST</sequence>
<dbReference type="HOGENOM" id="CLU_167733_0_0_1"/>
<feature type="region of interest" description="Disordered" evidence="1">
    <location>
        <begin position="72"/>
        <end position="104"/>
    </location>
</feature>
<dbReference type="PANTHER" id="PTHR40460:SF1">
    <property type="entry name" value="CSBD-LIKE DOMAIN-CONTAINING PROTEIN"/>
    <property type="match status" value="1"/>
</dbReference>
<dbReference type="SUPFAM" id="SSF69047">
    <property type="entry name" value="Hypothetical protein YjbJ"/>
    <property type="match status" value="1"/>
</dbReference>
<dbReference type="InParanoid" id="A0A067MME3"/>
<dbReference type="Proteomes" id="UP000027195">
    <property type="component" value="Unassembled WGS sequence"/>
</dbReference>
<organism evidence="2 3">
    <name type="scientific">Botryobasidium botryosum (strain FD-172 SS1)</name>
    <dbReference type="NCBI Taxonomy" id="930990"/>
    <lineage>
        <taxon>Eukaryota</taxon>
        <taxon>Fungi</taxon>
        <taxon>Dikarya</taxon>
        <taxon>Basidiomycota</taxon>
        <taxon>Agaricomycotina</taxon>
        <taxon>Agaricomycetes</taxon>
        <taxon>Cantharellales</taxon>
        <taxon>Botryobasidiaceae</taxon>
        <taxon>Botryobasidium</taxon>
    </lineage>
</organism>
<feature type="compositionally biased region" description="Polar residues" evidence="1">
    <location>
        <begin position="79"/>
        <end position="88"/>
    </location>
</feature>
<dbReference type="PANTHER" id="PTHR40460">
    <property type="entry name" value="CHROMOSOME 1, WHOLE GENOME SHOTGUN SEQUENCE"/>
    <property type="match status" value="1"/>
</dbReference>
<dbReference type="STRING" id="930990.A0A067MME3"/>
<evidence type="ECO:0008006" key="4">
    <source>
        <dbReference type="Google" id="ProtNLM"/>
    </source>
</evidence>
<gene>
    <name evidence="2" type="ORF">BOTBODRAFT_31329</name>
</gene>
<evidence type="ECO:0000313" key="2">
    <source>
        <dbReference type="EMBL" id="KDQ15870.1"/>
    </source>
</evidence>
<name>A0A067MME3_BOTB1</name>
<dbReference type="InterPro" id="IPR036629">
    <property type="entry name" value="YjbJ_sf"/>
</dbReference>